<reference evidence="2 3" key="1">
    <citation type="journal article" date="2015" name="Geomicrobiol. J.">
        <title>Caldisalinibacter kiritimatiensis gen. nov., sp. nov., a moderately thermohalophilic thiosulfate-reducing bacterium from a hypersaline microbial mat.</title>
        <authorList>
            <person name="Ben Hania W."/>
            <person name="Joseph M."/>
            <person name="Fiebig A."/>
            <person name="Bunk B."/>
            <person name="Klenk H.-P."/>
            <person name="Fardeau M.-L."/>
            <person name="Spring S."/>
        </authorList>
    </citation>
    <scope>NUCLEOTIDE SEQUENCE [LARGE SCALE GENOMIC DNA]</scope>
    <source>
        <strain evidence="2 3">L21-TH-D2</strain>
    </source>
</reference>
<dbReference type="eggNOG" id="COG3359">
    <property type="taxonomic scope" value="Bacteria"/>
</dbReference>
<accession>R1AU65</accession>
<dbReference type="Proteomes" id="UP000013378">
    <property type="component" value="Unassembled WGS sequence"/>
</dbReference>
<dbReference type="PANTHER" id="PTHR38462:SF1">
    <property type="entry name" value="YPRB RIBONUCLEASE H-LIKE DOMAIN-CONTAINING PROTEIN"/>
    <property type="match status" value="1"/>
</dbReference>
<evidence type="ECO:0000259" key="1">
    <source>
        <dbReference type="Pfam" id="PF13482"/>
    </source>
</evidence>
<dbReference type="STRING" id="1304284.L21TH_1234"/>
<dbReference type="Gene3D" id="3.30.420.10">
    <property type="entry name" value="Ribonuclease H-like superfamily/Ribonuclease H"/>
    <property type="match status" value="1"/>
</dbReference>
<dbReference type="InterPro" id="IPR038720">
    <property type="entry name" value="YprB_RNase_H-like_dom"/>
</dbReference>
<name>R1AU65_9FIRM</name>
<evidence type="ECO:0000313" key="3">
    <source>
        <dbReference type="Proteomes" id="UP000013378"/>
    </source>
</evidence>
<sequence length="336" mass="39377">MEVIHDRIPEKIYISSFLKKILDNKNFCILDIETTGLNKKNNPIILIGLLYEENSQINIMQFFADHIKEEKKLLESFKKVASKFNYFITYNGDTFDIPFINFRLNHNSIDYNINSETTLDILKVVRKHKDLLELPNCKLKTVEKTLGINREDKISGKESIKLYYSYIKQKDLNIKKVILKHNYDDIYYLSKLLSIYDVINNLATININTNLKGHNINIKFDLNSLNINGDILTILGKSSILNIPDQIYYGENYNFGWKCSTGNFKLNLQVYEGMLSNKKKCIYFDKNECTLNIKTVDKTQYRVPENIILIKENKKLIKKNFEPLLKEIIKNIFSII</sequence>
<dbReference type="InterPro" id="IPR012337">
    <property type="entry name" value="RNaseH-like_sf"/>
</dbReference>
<proteinExistence type="predicted"/>
<dbReference type="AlphaFoldDB" id="R1AU65"/>
<dbReference type="GO" id="GO:0003676">
    <property type="term" value="F:nucleic acid binding"/>
    <property type="evidence" value="ECO:0007669"/>
    <property type="project" value="InterPro"/>
</dbReference>
<feature type="domain" description="YprB ribonuclease H-like" evidence="1">
    <location>
        <begin position="28"/>
        <end position="193"/>
    </location>
</feature>
<keyword evidence="3" id="KW-1185">Reference proteome</keyword>
<dbReference type="RefSeq" id="WP_006311962.1">
    <property type="nucleotide sequence ID" value="NZ_ARZA01000128.1"/>
</dbReference>
<organism evidence="2 3">
    <name type="scientific">Caldisalinibacter kiritimatiensis</name>
    <dbReference type="NCBI Taxonomy" id="1304284"/>
    <lineage>
        <taxon>Bacteria</taxon>
        <taxon>Bacillati</taxon>
        <taxon>Bacillota</taxon>
        <taxon>Tissierellia</taxon>
        <taxon>Tissierellales</taxon>
        <taxon>Thermohalobacteraceae</taxon>
        <taxon>Caldisalinibacter</taxon>
    </lineage>
</organism>
<protein>
    <recommendedName>
        <fullName evidence="1">YprB ribonuclease H-like domain-containing protein</fullName>
    </recommendedName>
</protein>
<comment type="caution">
    <text evidence="2">The sequence shown here is derived from an EMBL/GenBank/DDBJ whole genome shotgun (WGS) entry which is preliminary data.</text>
</comment>
<gene>
    <name evidence="2" type="ORF">L21TH_1234</name>
</gene>
<evidence type="ECO:0000313" key="2">
    <source>
        <dbReference type="EMBL" id="EOD00708.1"/>
    </source>
</evidence>
<dbReference type="Pfam" id="PF13482">
    <property type="entry name" value="RNase_H_2"/>
    <property type="match status" value="1"/>
</dbReference>
<dbReference type="OrthoDB" id="9790530at2"/>
<dbReference type="PANTHER" id="PTHR38462">
    <property type="entry name" value="EXONUCLEASE-LIKE PROTEIN"/>
    <property type="match status" value="1"/>
</dbReference>
<dbReference type="PATRIC" id="fig|1304284.3.peg.1207"/>
<dbReference type="EMBL" id="ARZA01000128">
    <property type="protein sequence ID" value="EOD00708.1"/>
    <property type="molecule type" value="Genomic_DNA"/>
</dbReference>
<dbReference type="InterPro" id="IPR036397">
    <property type="entry name" value="RNaseH_sf"/>
</dbReference>
<dbReference type="SUPFAM" id="SSF53098">
    <property type="entry name" value="Ribonuclease H-like"/>
    <property type="match status" value="1"/>
</dbReference>